<keyword evidence="2" id="KW-1185">Reference proteome</keyword>
<sequence length="287" mass="31853">MGRRGRSWGMGIFLDDGSKPFDTDASIFDGVTCDINIQKSQTLGFSVGYDKISETGGSILSTGARSSNYGPTNHGDDLDQFFLTIEYNDQRANVGRDFSKQIGIYFSNVIGGTETKTDVKFGDLYVNFIMQDLVFQNEVLFRLGRSADPNWSRLGSARTFNDTEDQVNNELQGIALAGSLEYFVSRGGAYVGPKDYNQGNATSHSLFVGYAYAPGDPDGYHPEYPSDDAPSARDKKVKAIAFHKNFKPALLLFNGRKRNDNLRIDGVFDPYRVMNATVFNTGYRYKS</sequence>
<proteinExistence type="predicted"/>
<protein>
    <submittedName>
        <fullName evidence="1">Uncharacterized protein</fullName>
    </submittedName>
</protein>
<evidence type="ECO:0000313" key="2">
    <source>
        <dbReference type="Proteomes" id="UP000000305"/>
    </source>
</evidence>
<organism evidence="1 2">
    <name type="scientific">Daphnia pulex</name>
    <name type="common">Water flea</name>
    <dbReference type="NCBI Taxonomy" id="6669"/>
    <lineage>
        <taxon>Eukaryota</taxon>
        <taxon>Metazoa</taxon>
        <taxon>Ecdysozoa</taxon>
        <taxon>Arthropoda</taxon>
        <taxon>Crustacea</taxon>
        <taxon>Branchiopoda</taxon>
        <taxon>Diplostraca</taxon>
        <taxon>Cladocera</taxon>
        <taxon>Anomopoda</taxon>
        <taxon>Daphniidae</taxon>
        <taxon>Daphnia</taxon>
    </lineage>
</organism>
<reference evidence="1 2" key="1">
    <citation type="journal article" date="2011" name="Science">
        <title>The ecoresponsive genome of Daphnia pulex.</title>
        <authorList>
            <person name="Colbourne J.K."/>
            <person name="Pfrender M.E."/>
            <person name="Gilbert D."/>
            <person name="Thomas W.K."/>
            <person name="Tucker A."/>
            <person name="Oakley T.H."/>
            <person name="Tokishita S."/>
            <person name="Aerts A."/>
            <person name="Arnold G.J."/>
            <person name="Basu M.K."/>
            <person name="Bauer D.J."/>
            <person name="Caceres C.E."/>
            <person name="Carmel L."/>
            <person name="Casola C."/>
            <person name="Choi J.H."/>
            <person name="Detter J.C."/>
            <person name="Dong Q."/>
            <person name="Dusheyko S."/>
            <person name="Eads B.D."/>
            <person name="Frohlich T."/>
            <person name="Geiler-Samerotte K.A."/>
            <person name="Gerlach D."/>
            <person name="Hatcher P."/>
            <person name="Jogdeo S."/>
            <person name="Krijgsveld J."/>
            <person name="Kriventseva E.V."/>
            <person name="Kultz D."/>
            <person name="Laforsch C."/>
            <person name="Lindquist E."/>
            <person name="Lopez J."/>
            <person name="Manak J.R."/>
            <person name="Muller J."/>
            <person name="Pangilinan J."/>
            <person name="Patwardhan R.P."/>
            <person name="Pitluck S."/>
            <person name="Pritham E.J."/>
            <person name="Rechtsteiner A."/>
            <person name="Rho M."/>
            <person name="Rogozin I.B."/>
            <person name="Sakarya O."/>
            <person name="Salamov A."/>
            <person name="Schaack S."/>
            <person name="Shapiro H."/>
            <person name="Shiga Y."/>
            <person name="Skalitzky C."/>
            <person name="Smith Z."/>
            <person name="Souvorov A."/>
            <person name="Sung W."/>
            <person name="Tang Z."/>
            <person name="Tsuchiya D."/>
            <person name="Tu H."/>
            <person name="Vos H."/>
            <person name="Wang M."/>
            <person name="Wolf Y.I."/>
            <person name="Yamagata H."/>
            <person name="Yamada T."/>
            <person name="Ye Y."/>
            <person name="Shaw J.R."/>
            <person name="Andrews J."/>
            <person name="Crease T.J."/>
            <person name="Tang H."/>
            <person name="Lucas S.M."/>
            <person name="Robertson H.M."/>
            <person name="Bork P."/>
            <person name="Koonin E.V."/>
            <person name="Zdobnov E.M."/>
            <person name="Grigoriev I.V."/>
            <person name="Lynch M."/>
            <person name="Boore J.L."/>
        </authorList>
    </citation>
    <scope>NUCLEOTIDE SEQUENCE [LARGE SCALE GENOMIC DNA]</scope>
</reference>
<evidence type="ECO:0000313" key="1">
    <source>
        <dbReference type="EMBL" id="EFX60158.1"/>
    </source>
</evidence>
<dbReference type="EMBL" id="GL737002">
    <property type="protein sequence ID" value="EFX60158.1"/>
    <property type="molecule type" value="Genomic_DNA"/>
</dbReference>
<dbReference type="Proteomes" id="UP000000305">
    <property type="component" value="Unassembled WGS sequence"/>
</dbReference>
<feature type="non-terminal residue" evidence="1">
    <location>
        <position position="287"/>
    </location>
</feature>
<dbReference type="InParanoid" id="E9I772"/>
<accession>E9I772</accession>
<dbReference type="HOGENOM" id="CLU_971694_0_0_1"/>
<dbReference type="KEGG" id="dpx:DAPPUDRAFT_345059"/>
<gene>
    <name evidence="1" type="ORF">DAPPUDRAFT_345059</name>
</gene>
<name>E9I772_DAPPU</name>
<dbReference type="AlphaFoldDB" id="E9I772"/>